<name>A0A8J2RF99_9NEOP</name>
<evidence type="ECO:0000313" key="1">
    <source>
        <dbReference type="EMBL" id="CAG9579795.1"/>
    </source>
</evidence>
<organism evidence="1 2">
    <name type="scientific">Danaus chrysippus</name>
    <name type="common">African queen</name>
    <dbReference type="NCBI Taxonomy" id="151541"/>
    <lineage>
        <taxon>Eukaryota</taxon>
        <taxon>Metazoa</taxon>
        <taxon>Ecdysozoa</taxon>
        <taxon>Arthropoda</taxon>
        <taxon>Hexapoda</taxon>
        <taxon>Insecta</taxon>
        <taxon>Pterygota</taxon>
        <taxon>Neoptera</taxon>
        <taxon>Endopterygota</taxon>
        <taxon>Lepidoptera</taxon>
        <taxon>Glossata</taxon>
        <taxon>Ditrysia</taxon>
        <taxon>Papilionoidea</taxon>
        <taxon>Nymphalidae</taxon>
        <taxon>Danainae</taxon>
        <taxon>Danaini</taxon>
        <taxon>Danaina</taxon>
        <taxon>Danaus</taxon>
        <taxon>Anosia</taxon>
    </lineage>
</organism>
<evidence type="ECO:0000313" key="2">
    <source>
        <dbReference type="Proteomes" id="UP000789524"/>
    </source>
</evidence>
<dbReference type="AlphaFoldDB" id="A0A8J2RF99"/>
<reference evidence="1" key="1">
    <citation type="submission" date="2021-09" db="EMBL/GenBank/DDBJ databases">
        <authorList>
            <person name="Martin H S."/>
        </authorList>
    </citation>
    <scope>NUCLEOTIDE SEQUENCE</scope>
</reference>
<gene>
    <name evidence="1" type="ORF">DCHRY22_LOCUS13356</name>
</gene>
<protein>
    <submittedName>
        <fullName evidence="1">(African queen) hypothetical protein</fullName>
    </submittedName>
</protein>
<dbReference type="Gene3D" id="3.40.50.720">
    <property type="entry name" value="NAD(P)-binding Rossmann-like Domain"/>
    <property type="match status" value="1"/>
</dbReference>
<comment type="caution">
    <text evidence="1">The sequence shown here is derived from an EMBL/GenBank/DDBJ whole genome shotgun (WGS) entry which is preliminary data.</text>
</comment>
<dbReference type="EMBL" id="CAKASE010000079">
    <property type="protein sequence ID" value="CAG9579795.1"/>
    <property type="molecule type" value="Genomic_DNA"/>
</dbReference>
<keyword evidence="2" id="KW-1185">Reference proteome</keyword>
<accession>A0A8J2RF99</accession>
<sequence>MNFEYKPVLKPLKVYFVNPLAPASQLAIVKIMSGLVFGNEQSIDMTLVVYSNEIKSAEAFGLEIESCAFSCTNSIKVSSDLPCVSDADVICFITNFSNPNYFGLEVSEEEFDALYLTIKVALSLKWAVNKGNTLETYKEEPNLKMVEHDQPNPVFMTDGLVATDIIKTLSNNLPHNILFYPTPLTAIAKSVLSDYLDIPCKVINDIFVWAANDKVFHIEVQKPLIIDDSIETKSKCDWDMVGKDLLKTFDLDSTQLSASWLKKDFIEKVSDQLNGTYIHQLRFRSCIELVLGLATERVARGSNLNGGGRCGVAIRLVSPVLAYRTFHTGLAHVN</sequence>
<dbReference type="OrthoDB" id="7450228at2759"/>
<dbReference type="Proteomes" id="UP000789524">
    <property type="component" value="Unassembled WGS sequence"/>
</dbReference>
<proteinExistence type="predicted"/>